<reference evidence="1" key="1">
    <citation type="submission" date="2017-07" db="EMBL/GenBank/DDBJ databases">
        <title>Taro Niue Genome Assembly and Annotation.</title>
        <authorList>
            <person name="Atibalentja N."/>
            <person name="Keating K."/>
            <person name="Fields C.J."/>
        </authorList>
    </citation>
    <scope>NUCLEOTIDE SEQUENCE</scope>
    <source>
        <strain evidence="1">Niue_2</strain>
        <tissue evidence="1">Leaf</tissue>
    </source>
</reference>
<keyword evidence="2" id="KW-1185">Reference proteome</keyword>
<evidence type="ECO:0000313" key="1">
    <source>
        <dbReference type="EMBL" id="MQL90784.1"/>
    </source>
</evidence>
<dbReference type="OrthoDB" id="669248at2759"/>
<gene>
    <name evidence="1" type="ORF">Taro_023392</name>
</gene>
<dbReference type="Proteomes" id="UP000652761">
    <property type="component" value="Unassembled WGS sequence"/>
</dbReference>
<protein>
    <submittedName>
        <fullName evidence="1">Uncharacterized protein</fullName>
    </submittedName>
</protein>
<organism evidence="1 2">
    <name type="scientific">Colocasia esculenta</name>
    <name type="common">Wild taro</name>
    <name type="synonym">Arum esculentum</name>
    <dbReference type="NCBI Taxonomy" id="4460"/>
    <lineage>
        <taxon>Eukaryota</taxon>
        <taxon>Viridiplantae</taxon>
        <taxon>Streptophyta</taxon>
        <taxon>Embryophyta</taxon>
        <taxon>Tracheophyta</taxon>
        <taxon>Spermatophyta</taxon>
        <taxon>Magnoliopsida</taxon>
        <taxon>Liliopsida</taxon>
        <taxon>Araceae</taxon>
        <taxon>Aroideae</taxon>
        <taxon>Colocasieae</taxon>
        <taxon>Colocasia</taxon>
    </lineage>
</organism>
<name>A0A843VB85_COLES</name>
<evidence type="ECO:0000313" key="2">
    <source>
        <dbReference type="Proteomes" id="UP000652761"/>
    </source>
</evidence>
<dbReference type="AlphaFoldDB" id="A0A843VB85"/>
<accession>A0A843VB85</accession>
<dbReference type="PANTHER" id="PTHR33156">
    <property type="entry name" value="OS02G0230000 PROTEIN"/>
    <property type="match status" value="1"/>
</dbReference>
<dbReference type="PANTHER" id="PTHR33156:SF43">
    <property type="entry name" value="OS02G0273900 PROTEIN"/>
    <property type="match status" value="1"/>
</dbReference>
<comment type="caution">
    <text evidence="1">The sequence shown here is derived from an EMBL/GenBank/DDBJ whole genome shotgun (WGS) entry which is preliminary data.</text>
</comment>
<sequence length="158" mass="17434">MSSAASLFLRSRVPARAFSLALKPHQKAVGEELSSSASGLRSRISSPKRRISCFTRLPVELSCVMSMMPLHNAIASACLKSALSLESQNWGRVPQGMGLWLARKVMAGNAFQCLYDRLTARSLRCFTRKDAKPSPCVLSSETVSSFRVKVKKTFVFNF</sequence>
<dbReference type="EMBL" id="NMUH01001272">
    <property type="protein sequence ID" value="MQL90784.1"/>
    <property type="molecule type" value="Genomic_DNA"/>
</dbReference>
<proteinExistence type="predicted"/>
<dbReference type="InterPro" id="IPR043459">
    <property type="entry name" value="NFD6/NOXY2-like"/>
</dbReference>